<reference evidence="2 3" key="1">
    <citation type="submission" date="2018-04" db="EMBL/GenBank/DDBJ databases">
        <title>Genomic Encyclopedia of Archaeal and Bacterial Type Strains, Phase II (KMG-II): from individual species to whole genera.</title>
        <authorList>
            <person name="Goeker M."/>
        </authorList>
    </citation>
    <scope>NUCLEOTIDE SEQUENCE [LARGE SCALE GENOMIC DNA]</scope>
    <source>
        <strain evidence="2 3">DSM 25521</strain>
    </source>
</reference>
<dbReference type="RefSeq" id="WP_108178775.1">
    <property type="nucleotide sequence ID" value="NZ_PZZL01000008.1"/>
</dbReference>
<dbReference type="InterPro" id="IPR003692">
    <property type="entry name" value="Hydantoinase_B"/>
</dbReference>
<dbReference type="GO" id="GO:0005829">
    <property type="term" value="C:cytosol"/>
    <property type="evidence" value="ECO:0007669"/>
    <property type="project" value="TreeGrafter"/>
</dbReference>
<dbReference type="GO" id="GO:0006749">
    <property type="term" value="P:glutathione metabolic process"/>
    <property type="evidence" value="ECO:0007669"/>
    <property type="project" value="TreeGrafter"/>
</dbReference>
<gene>
    <name evidence="2" type="ORF">C8P69_108203</name>
</gene>
<dbReference type="Proteomes" id="UP000241808">
    <property type="component" value="Unassembled WGS sequence"/>
</dbReference>
<dbReference type="OrthoDB" id="9761586at2"/>
<dbReference type="PANTHER" id="PTHR11365:SF23">
    <property type="entry name" value="HYPOTHETICAL 5-OXOPROLINASE (EUROFUNG)-RELATED"/>
    <property type="match status" value="1"/>
</dbReference>
<evidence type="ECO:0000313" key="3">
    <source>
        <dbReference type="Proteomes" id="UP000241808"/>
    </source>
</evidence>
<dbReference type="Pfam" id="PF02538">
    <property type="entry name" value="Hydantoinase_B"/>
    <property type="match status" value="1"/>
</dbReference>
<dbReference type="AlphaFoldDB" id="A0A2T4YZM0"/>
<feature type="domain" description="Hydantoinase B/oxoprolinase" evidence="1">
    <location>
        <begin position="5"/>
        <end position="524"/>
    </location>
</feature>
<evidence type="ECO:0000313" key="2">
    <source>
        <dbReference type="EMBL" id="PTM52402.1"/>
    </source>
</evidence>
<organism evidence="2 3">
    <name type="scientific">Phreatobacter oligotrophus</name>
    <dbReference type="NCBI Taxonomy" id="1122261"/>
    <lineage>
        <taxon>Bacteria</taxon>
        <taxon>Pseudomonadati</taxon>
        <taxon>Pseudomonadota</taxon>
        <taxon>Alphaproteobacteria</taxon>
        <taxon>Hyphomicrobiales</taxon>
        <taxon>Phreatobacteraceae</taxon>
        <taxon>Phreatobacter</taxon>
    </lineage>
</organism>
<keyword evidence="3" id="KW-1185">Reference proteome</keyword>
<dbReference type="PANTHER" id="PTHR11365">
    <property type="entry name" value="5-OXOPROLINASE RELATED"/>
    <property type="match status" value="1"/>
</dbReference>
<comment type="caution">
    <text evidence="2">The sequence shown here is derived from an EMBL/GenBank/DDBJ whole genome shotgun (WGS) entry which is preliminary data.</text>
</comment>
<name>A0A2T4YZM0_9HYPH</name>
<dbReference type="EMBL" id="PZZL01000008">
    <property type="protein sequence ID" value="PTM52402.1"/>
    <property type="molecule type" value="Genomic_DNA"/>
</dbReference>
<protein>
    <submittedName>
        <fullName evidence="2">N-methylhydantoinase B</fullName>
    </submittedName>
</protein>
<accession>A0A2T4YZM0</accession>
<evidence type="ECO:0000259" key="1">
    <source>
        <dbReference type="Pfam" id="PF02538"/>
    </source>
</evidence>
<proteinExistence type="predicted"/>
<dbReference type="GO" id="GO:0017168">
    <property type="term" value="F:5-oxoprolinase (ATP-hydrolyzing) activity"/>
    <property type="evidence" value="ECO:0007669"/>
    <property type="project" value="TreeGrafter"/>
</dbReference>
<dbReference type="InterPro" id="IPR045079">
    <property type="entry name" value="Oxoprolinase-like"/>
</dbReference>
<sequence>MTPLDPFVVEVIRHGLSAAAEEMSLVMTRSARSPLLREAGDLSSAITDAEGGLVGQGKDIPIHLGAMAYTVRELLKVRPAAGLREGDAIIYNLGALGGNHLNDVKIARPVFVQGRLVAFALSLAHWPDVGGTWPGSYLADAFDTFQEAIRIPPLTIATAQGIERGVLDLILANVRDPVSCEGDLMAQLAATQAAERRIRDLCAAHGTDVFIAAMARLHDLSEAEMRAAIAELPDGTYEGEDFLDDGGPDGAPARIHVRITISGDEATFDLSGSADRVANFCNTTPFIARSAVAYAARIMSGRDMQQNAGALRPLTIITRPGSILEPGWKAAVAAGNHETSMRVVDAVIRAMEGVIPDRLTAGGPATSGLLAFAEPLADGGWRMLYEVHGGGEGARHDRDGCPATRVHLANTSNTPAEMIEANYAIRVERQAIRRGSGGAGRHRGGEGVIRAYRVLAPTLWLTTCVERTVMPPYGLQGGEPGAPYRITLTREGASEVLPGKANLLLRAGDLVTLEGCGGGGFGVPATGL</sequence>